<evidence type="ECO:0000313" key="1">
    <source>
        <dbReference type="EMBL" id="ONI39994.1"/>
    </source>
</evidence>
<keyword evidence="2" id="KW-1185">Reference proteome</keyword>
<organism evidence="1 2">
    <name type="scientific">Candidatus Epulonipiscium fishelsonii</name>
    <dbReference type="NCBI Taxonomy" id="77094"/>
    <lineage>
        <taxon>Bacteria</taxon>
        <taxon>Bacillati</taxon>
        <taxon>Bacillota</taxon>
        <taxon>Clostridia</taxon>
        <taxon>Lachnospirales</taxon>
        <taxon>Lachnospiraceae</taxon>
        <taxon>Candidatus Epulonipiscium</taxon>
    </lineage>
</organism>
<evidence type="ECO:0000313" key="2">
    <source>
        <dbReference type="Proteomes" id="UP000188605"/>
    </source>
</evidence>
<accession>A0ACC8XBS6</accession>
<protein>
    <submittedName>
        <fullName evidence="1">Uncharacterized protein</fullName>
    </submittedName>
</protein>
<comment type="caution">
    <text evidence="1">The sequence shown here is derived from an EMBL/GenBank/DDBJ whole genome shotgun (WGS) entry which is preliminary data.</text>
</comment>
<reference evidence="1" key="1">
    <citation type="submission" date="2016-08" db="EMBL/GenBank/DDBJ databases">
        <authorList>
            <person name="Ngugi D.K."/>
            <person name="Miyake S."/>
            <person name="Stingl U."/>
        </authorList>
    </citation>
    <scope>NUCLEOTIDE SEQUENCE</scope>
    <source>
        <strain evidence="1">SCG-B11WGA-EpuloA1</strain>
    </source>
</reference>
<sequence>MDLESKEGVKKVKKNDLILILTVGIVAVLAFIAFNAFSTEGDVINVIIDGQQYGTFPLGKDQVIDINGTNTLEILDNTARMIHANCPDQLCIYQLPISKNRENIICLPNRMILEVVSEDNPEYDAIVQ</sequence>
<dbReference type="Proteomes" id="UP000188605">
    <property type="component" value="Unassembled WGS sequence"/>
</dbReference>
<gene>
    <name evidence="1" type="ORF">AN396_06500</name>
</gene>
<proteinExistence type="predicted"/>
<name>A0ACC8XBS6_9FIRM</name>
<dbReference type="EMBL" id="LJDB01000057">
    <property type="protein sequence ID" value="ONI39994.1"/>
    <property type="molecule type" value="Genomic_DNA"/>
</dbReference>